<sequence>MIPCYYGNTVTVQCRRDGHFILVVSRDMADYPVILDTVRLAYAQERCDPVSMLEVFAVFHFSLPQCGTTVQLMGNKLIYESHLVSGINVQTGPDDSITRDSSFIDTASLEGMPLYLLEVLAEP</sequence>
<accession>A0A8D0HUZ5</accession>
<dbReference type="Pfam" id="PF23344">
    <property type="entry name" value="ZP-N"/>
    <property type="match status" value="1"/>
</dbReference>
<dbReference type="InterPro" id="IPR051148">
    <property type="entry name" value="Zona_Pellucida_Domain_gp"/>
</dbReference>
<dbReference type="GeneTree" id="ENSGT00940000161188"/>
<dbReference type="GO" id="GO:0035804">
    <property type="term" value="F:structural constituent of egg coat"/>
    <property type="evidence" value="ECO:0007669"/>
    <property type="project" value="TreeGrafter"/>
</dbReference>
<evidence type="ECO:0000313" key="3">
    <source>
        <dbReference type="Ensembl" id="ENSSPUP00000025232.1"/>
    </source>
</evidence>
<dbReference type="GO" id="GO:0035805">
    <property type="term" value="C:egg coat"/>
    <property type="evidence" value="ECO:0007669"/>
    <property type="project" value="TreeGrafter"/>
</dbReference>
<dbReference type="PROSITE" id="PS51034">
    <property type="entry name" value="ZP_2"/>
    <property type="match status" value="1"/>
</dbReference>
<dbReference type="Gene3D" id="2.60.40.3210">
    <property type="entry name" value="Zona pellucida, ZP-N domain"/>
    <property type="match status" value="1"/>
</dbReference>
<reference evidence="3" key="2">
    <citation type="submission" date="2025-09" db="UniProtKB">
        <authorList>
            <consortium name="Ensembl"/>
        </authorList>
    </citation>
    <scope>IDENTIFICATION</scope>
</reference>
<proteinExistence type="predicted"/>
<dbReference type="Ensembl" id="ENSSPUT00000026931.1">
    <property type="protein sequence ID" value="ENSSPUP00000025232.1"/>
    <property type="gene ID" value="ENSSPUG00000019326.1"/>
</dbReference>
<feature type="domain" description="ZP" evidence="2">
    <location>
        <begin position="13"/>
        <end position="123"/>
    </location>
</feature>
<dbReference type="GO" id="GO:0007339">
    <property type="term" value="P:binding of sperm to zona pellucida"/>
    <property type="evidence" value="ECO:0007669"/>
    <property type="project" value="TreeGrafter"/>
</dbReference>
<keyword evidence="1" id="KW-0325">Glycoprotein</keyword>
<reference evidence="3" key="1">
    <citation type="submission" date="2025-08" db="UniProtKB">
        <authorList>
            <consortium name="Ensembl"/>
        </authorList>
    </citation>
    <scope>IDENTIFICATION</scope>
</reference>
<name>A0A8D0HUZ5_SPHPU</name>
<organism evidence="3 4">
    <name type="scientific">Sphenodon punctatus</name>
    <name type="common">Tuatara</name>
    <name type="synonym">Hatteria punctata</name>
    <dbReference type="NCBI Taxonomy" id="8508"/>
    <lineage>
        <taxon>Eukaryota</taxon>
        <taxon>Metazoa</taxon>
        <taxon>Chordata</taxon>
        <taxon>Craniata</taxon>
        <taxon>Vertebrata</taxon>
        <taxon>Euteleostomi</taxon>
        <taxon>Lepidosauria</taxon>
        <taxon>Sphenodontia</taxon>
        <taxon>Sphenodontidae</taxon>
        <taxon>Sphenodon</taxon>
    </lineage>
</organism>
<protein>
    <recommendedName>
        <fullName evidence="2">ZP domain-containing protein</fullName>
    </recommendedName>
</protein>
<keyword evidence="4" id="KW-1185">Reference proteome</keyword>
<evidence type="ECO:0000256" key="1">
    <source>
        <dbReference type="ARBA" id="ARBA00023180"/>
    </source>
</evidence>
<dbReference type="InterPro" id="IPR055356">
    <property type="entry name" value="ZP-N"/>
</dbReference>
<dbReference type="AlphaFoldDB" id="A0A8D0HUZ5"/>
<dbReference type="Proteomes" id="UP000694392">
    <property type="component" value="Unplaced"/>
</dbReference>
<evidence type="ECO:0000259" key="2">
    <source>
        <dbReference type="PROSITE" id="PS51034"/>
    </source>
</evidence>
<evidence type="ECO:0000313" key="4">
    <source>
        <dbReference type="Proteomes" id="UP000694392"/>
    </source>
</evidence>
<dbReference type="GO" id="GO:0060468">
    <property type="term" value="P:prevention of polyspermy"/>
    <property type="evidence" value="ECO:0007669"/>
    <property type="project" value="TreeGrafter"/>
</dbReference>
<dbReference type="InterPro" id="IPR001507">
    <property type="entry name" value="ZP_dom"/>
</dbReference>
<dbReference type="GO" id="GO:0032190">
    <property type="term" value="F:acrosin binding"/>
    <property type="evidence" value="ECO:0007669"/>
    <property type="project" value="TreeGrafter"/>
</dbReference>
<dbReference type="PANTHER" id="PTHR23343">
    <property type="entry name" value="ZONA PELLUCIDA SPERM-BINDING PROTEIN"/>
    <property type="match status" value="1"/>
</dbReference>
<dbReference type="OMA" id="FRCPYEG"/>
<dbReference type="PANTHER" id="PTHR23343:SF41">
    <property type="entry name" value="ZONA PELLUCIDA SPERM-BINDING PROTEIN 1"/>
    <property type="match status" value="1"/>
</dbReference>